<protein>
    <submittedName>
        <fullName evidence="2">Uncharacterized protein</fullName>
    </submittedName>
</protein>
<evidence type="ECO:0000313" key="2">
    <source>
        <dbReference type="EMBL" id="NER12062.1"/>
    </source>
</evidence>
<evidence type="ECO:0000313" key="3">
    <source>
        <dbReference type="Proteomes" id="UP000468581"/>
    </source>
</evidence>
<dbReference type="Pfam" id="PF19268">
    <property type="entry name" value="CIS_TMP"/>
    <property type="match status" value="1"/>
</dbReference>
<dbReference type="InterPro" id="IPR045538">
    <property type="entry name" value="CIS_TMP"/>
</dbReference>
<keyword evidence="3" id="KW-1185">Reference proteome</keyword>
<feature type="region of interest" description="Disordered" evidence="1">
    <location>
        <begin position="339"/>
        <end position="368"/>
    </location>
</feature>
<name>A0A6P0UHF5_9FLAO</name>
<dbReference type="RefSeq" id="WP_163605101.1">
    <property type="nucleotide sequence ID" value="NZ_JAABOO010000001.1"/>
</dbReference>
<reference evidence="2 3" key="1">
    <citation type="submission" date="2020-01" db="EMBL/GenBank/DDBJ databases">
        <title>Leptobacterium flavescens.</title>
        <authorList>
            <person name="Wang G."/>
        </authorList>
    </citation>
    <scope>NUCLEOTIDE SEQUENCE [LARGE SCALE GENOMIC DNA]</scope>
    <source>
        <strain evidence="2 3">KCTC 22160</strain>
    </source>
</reference>
<feature type="compositionally biased region" description="Basic and acidic residues" evidence="1">
    <location>
        <begin position="99"/>
        <end position="128"/>
    </location>
</feature>
<accession>A0A6P0UHF5</accession>
<gene>
    <name evidence="2" type="ORF">GWK08_01290</name>
</gene>
<dbReference type="EMBL" id="JAABOO010000001">
    <property type="protein sequence ID" value="NER12062.1"/>
    <property type="molecule type" value="Genomic_DNA"/>
</dbReference>
<feature type="compositionally biased region" description="Polar residues" evidence="1">
    <location>
        <begin position="129"/>
        <end position="140"/>
    </location>
</feature>
<dbReference type="AlphaFoldDB" id="A0A6P0UHF5"/>
<dbReference type="Proteomes" id="UP000468581">
    <property type="component" value="Unassembled WGS sequence"/>
</dbReference>
<sequence length="536" mass="61803">MAGNHLIGKQLILLEFSTSDNTYVIQQKISSLFWQKLVPELNRLFDKVAGKNEVIRFDRIELDIGSIDPGNRLENNEELVARISRLLMEAIHDKLKSLSKEQDPGVREQQDWKTFSRESEAEIPENYRNKISSSGASQETPDPGDDPVDSPSQGTDTGLPLRRHYFDLWLYWLETGTLPSYSLEPNDNWILAVLETLGLEHRAVSLLEEKIKKHPLALERLILQHHSADLRSITELFTGYSQASLPELIEEISDLIGSTPSLAQDLVPRELEIEIWRQVFTKVIVKGEKANSRSLFKHIAGLTVLSALKDEFIQAEENIKALYPRVSEVLEHIPENPIAEAPPKERFNSEQRIRTEEEQRITDQEKKEMESPQFFKNAGMILLHPFLNHFFQKTKLVVDEKFQDHYCQSKAVLLLHFLATGEETVREYEMVLPKFLCAMPANIPIDHNLKITEEEKEEAVNMLRAVINHWQVLGNVSPEGLREGFLIREGKLTKEQTGWKLYVEQKTLDVLLDRLPWGLSVIKLPWMKDILKVDWR</sequence>
<comment type="caution">
    <text evidence="2">The sequence shown here is derived from an EMBL/GenBank/DDBJ whole genome shotgun (WGS) entry which is preliminary data.</text>
</comment>
<proteinExistence type="predicted"/>
<evidence type="ECO:0000256" key="1">
    <source>
        <dbReference type="SAM" id="MobiDB-lite"/>
    </source>
</evidence>
<feature type="compositionally biased region" description="Basic and acidic residues" evidence="1">
    <location>
        <begin position="342"/>
        <end position="368"/>
    </location>
</feature>
<feature type="region of interest" description="Disordered" evidence="1">
    <location>
        <begin position="99"/>
        <end position="157"/>
    </location>
</feature>
<organism evidence="2 3">
    <name type="scientific">Leptobacterium flavescens</name>
    <dbReference type="NCBI Taxonomy" id="472055"/>
    <lineage>
        <taxon>Bacteria</taxon>
        <taxon>Pseudomonadati</taxon>
        <taxon>Bacteroidota</taxon>
        <taxon>Flavobacteriia</taxon>
        <taxon>Flavobacteriales</taxon>
        <taxon>Flavobacteriaceae</taxon>
        <taxon>Leptobacterium</taxon>
    </lineage>
</organism>